<reference evidence="1 2" key="1">
    <citation type="submission" date="2023-08" db="EMBL/GenBank/DDBJ databases">
        <title>Genomic and mutational analysis of Pseudomonas syringae pv. tagetis EB037 pathogenicity on sunflower.</title>
        <authorList>
            <person name="Maul J.E."/>
        </authorList>
    </citation>
    <scope>NUCLEOTIDE SEQUENCE [LARGE SCALE GENOMIC DNA]</scope>
    <source>
        <strain evidence="1 2">EB037_T1</strain>
    </source>
</reference>
<keyword evidence="1" id="KW-0378">Hydrolase</keyword>
<dbReference type="EMBL" id="JAVCQK010000599">
    <property type="protein sequence ID" value="MFH7519252.1"/>
    <property type="molecule type" value="Genomic_DNA"/>
</dbReference>
<dbReference type="GO" id="GO:0016787">
    <property type="term" value="F:hydrolase activity"/>
    <property type="evidence" value="ECO:0007669"/>
    <property type="project" value="UniProtKB-KW"/>
</dbReference>
<dbReference type="InterPro" id="IPR023214">
    <property type="entry name" value="HAD_sf"/>
</dbReference>
<sequence>NQRGPIKAVIFDMDGQLLDTEGDYTEVTHLKASRHGRTFDCSIKQHTIGRGARDFSEYVIKAPELPMSIDEYLEIREPMH</sequence>
<dbReference type="InterPro" id="IPR023198">
    <property type="entry name" value="PGP-like_dom2"/>
</dbReference>
<feature type="non-terminal residue" evidence="1">
    <location>
        <position position="80"/>
    </location>
</feature>
<dbReference type="Proteomes" id="UP001610657">
    <property type="component" value="Unassembled WGS sequence"/>
</dbReference>
<dbReference type="InterPro" id="IPR036412">
    <property type="entry name" value="HAD-like_sf"/>
</dbReference>
<dbReference type="PANTHER" id="PTHR18901">
    <property type="entry name" value="2-DEOXYGLUCOSE-6-PHOSPHATE PHOSPHATASE 2"/>
    <property type="match status" value="1"/>
</dbReference>
<dbReference type="SUPFAM" id="SSF56784">
    <property type="entry name" value="HAD-like"/>
    <property type="match status" value="1"/>
</dbReference>
<evidence type="ECO:0000313" key="1">
    <source>
        <dbReference type="EMBL" id="MFH7519252.1"/>
    </source>
</evidence>
<organism evidence="1 2">
    <name type="scientific">Pseudomonas syringae pv. tagetis</name>
    <dbReference type="NCBI Taxonomy" id="129140"/>
    <lineage>
        <taxon>Bacteria</taxon>
        <taxon>Pseudomonadati</taxon>
        <taxon>Pseudomonadota</taxon>
        <taxon>Gammaproteobacteria</taxon>
        <taxon>Pseudomonadales</taxon>
        <taxon>Pseudomonadaceae</taxon>
        <taxon>Pseudomonas</taxon>
    </lineage>
</organism>
<dbReference type="Gene3D" id="1.10.150.240">
    <property type="entry name" value="Putative phosphatase, domain 2"/>
    <property type="match status" value="1"/>
</dbReference>
<name>A0ABW7NWL0_9PSED</name>
<evidence type="ECO:0000313" key="2">
    <source>
        <dbReference type="Proteomes" id="UP001610657"/>
    </source>
</evidence>
<dbReference type="Gene3D" id="3.40.50.1000">
    <property type="entry name" value="HAD superfamily/HAD-like"/>
    <property type="match status" value="1"/>
</dbReference>
<comment type="caution">
    <text evidence="1">The sequence shown here is derived from an EMBL/GenBank/DDBJ whole genome shotgun (WGS) entry which is preliminary data.</text>
</comment>
<gene>
    <name evidence="1" type="ORF">RA271_29555</name>
</gene>
<keyword evidence="2" id="KW-1185">Reference proteome</keyword>
<accession>A0ABW7NWL0</accession>
<dbReference type="PANTHER" id="PTHR18901:SF38">
    <property type="entry name" value="PSEUDOURIDINE-5'-PHOSPHATASE"/>
    <property type="match status" value="1"/>
</dbReference>
<feature type="non-terminal residue" evidence="1">
    <location>
        <position position="1"/>
    </location>
</feature>
<proteinExistence type="predicted"/>
<protein>
    <submittedName>
        <fullName evidence="1">HAD family hydrolase</fullName>
    </submittedName>
</protein>